<evidence type="ECO:0000313" key="4">
    <source>
        <dbReference type="EMBL" id="GAA4749945.1"/>
    </source>
</evidence>
<dbReference type="Proteomes" id="UP001499882">
    <property type="component" value="Unassembled WGS sequence"/>
</dbReference>
<dbReference type="SUPFAM" id="SSF51556">
    <property type="entry name" value="Metallo-dependent hydrolases"/>
    <property type="match status" value="1"/>
</dbReference>
<dbReference type="Pfam" id="PF01979">
    <property type="entry name" value="Amidohydro_1"/>
    <property type="match status" value="1"/>
</dbReference>
<keyword evidence="2" id="KW-0378">Hydrolase</keyword>
<evidence type="ECO:0000256" key="2">
    <source>
        <dbReference type="ARBA" id="ARBA00022801"/>
    </source>
</evidence>
<evidence type="ECO:0000313" key="5">
    <source>
        <dbReference type="Proteomes" id="UP001499882"/>
    </source>
</evidence>
<accession>A0ABP8Z927</accession>
<comment type="similarity">
    <text evidence="1">Belongs to the metallo-dependent hydrolases superfamily. NagA family.</text>
</comment>
<dbReference type="RefSeq" id="WP_345528596.1">
    <property type="nucleotide sequence ID" value="NZ_BAABKN010000023.1"/>
</dbReference>
<dbReference type="InterPro" id="IPR006680">
    <property type="entry name" value="Amidohydro-rel"/>
</dbReference>
<evidence type="ECO:0000256" key="1">
    <source>
        <dbReference type="ARBA" id="ARBA00010716"/>
    </source>
</evidence>
<name>A0ABP8Z927_9ACTN</name>
<reference evidence="5" key="1">
    <citation type="journal article" date="2019" name="Int. J. Syst. Evol. Microbiol.">
        <title>The Global Catalogue of Microorganisms (GCM) 10K type strain sequencing project: providing services to taxonomists for standard genome sequencing and annotation.</title>
        <authorList>
            <consortium name="The Broad Institute Genomics Platform"/>
            <consortium name="The Broad Institute Genome Sequencing Center for Infectious Disease"/>
            <person name="Wu L."/>
            <person name="Ma J."/>
        </authorList>
    </citation>
    <scope>NUCLEOTIDE SEQUENCE [LARGE SCALE GENOMIC DNA]</scope>
    <source>
        <strain evidence="5">JCM 18532</strain>
    </source>
</reference>
<proteinExistence type="inferred from homology"/>
<keyword evidence="5" id="KW-1185">Reference proteome</keyword>
<feature type="domain" description="Amidohydrolase-related" evidence="3">
    <location>
        <begin position="5"/>
        <end position="306"/>
    </location>
</feature>
<dbReference type="EMBL" id="BAABKN010000023">
    <property type="protein sequence ID" value="GAA4749945.1"/>
    <property type="molecule type" value="Genomic_DNA"/>
</dbReference>
<gene>
    <name evidence="4" type="primary">nagA</name>
    <name evidence="4" type="ORF">GCM10023350_38870</name>
</gene>
<dbReference type="InterPro" id="IPR032466">
    <property type="entry name" value="Metal_Hydrolase"/>
</dbReference>
<protein>
    <submittedName>
        <fullName evidence="4">N-acetylglucosamine-6-phosphate deacetylase</fullName>
    </submittedName>
</protein>
<evidence type="ECO:0000259" key="3">
    <source>
        <dbReference type="Pfam" id="PF01979"/>
    </source>
</evidence>
<organism evidence="4 5">
    <name type="scientific">Nocardioides endophyticus</name>
    <dbReference type="NCBI Taxonomy" id="1353775"/>
    <lineage>
        <taxon>Bacteria</taxon>
        <taxon>Bacillati</taxon>
        <taxon>Actinomycetota</taxon>
        <taxon>Actinomycetes</taxon>
        <taxon>Propionibacteriales</taxon>
        <taxon>Nocardioidaceae</taxon>
        <taxon>Nocardioides</taxon>
    </lineage>
</organism>
<dbReference type="PANTHER" id="PTHR11113">
    <property type="entry name" value="N-ACETYLGLUCOSAMINE-6-PHOSPHATE DEACETYLASE"/>
    <property type="match status" value="1"/>
</dbReference>
<dbReference type="PANTHER" id="PTHR11113:SF14">
    <property type="entry name" value="N-ACETYLGLUCOSAMINE-6-PHOSPHATE DEACETYLASE"/>
    <property type="match status" value="1"/>
</dbReference>
<comment type="caution">
    <text evidence="4">The sequence shown here is derived from an EMBL/GenBank/DDBJ whole genome shotgun (WGS) entry which is preliminary data.</text>
</comment>
<sequence length="315" mass="32333">MHRVPGLVDLQVNGAAGIDLTAEPHRLWEVASALPAYGVVAFVPTVITSDPAARELALVTLADGPPAGWTGAEPLGLHFEGPMIAPSRKGAHPEHWLRPPSLDLVDGWSREAGVVMATIAPELPGALEVIERLVSQGVVVSVGHTAADTAAVRAAVEAGARCVTHLGNAMPPMQTREPGPIGVALGGSLGAGDLVAGVIADGHHLHPDFLRTAWRALGPSRFLSVSDTTAALGLPDGATRLGDQDVVVADGTVRLHDGTLAGSAASLLDCLRVLVAQTGCSVGEALATATTTPLALLGLPPREERIELTDDLELL</sequence>
<dbReference type="Gene3D" id="3.20.20.140">
    <property type="entry name" value="Metal-dependent hydrolases"/>
    <property type="match status" value="1"/>
</dbReference>